<evidence type="ECO:0000256" key="3">
    <source>
        <dbReference type="ARBA" id="ARBA00023163"/>
    </source>
</evidence>
<dbReference type="RefSeq" id="WP_036834584.1">
    <property type="nucleotide sequence ID" value="NZ_AVPG01000014.1"/>
</dbReference>
<dbReference type="InterPro" id="IPR036390">
    <property type="entry name" value="WH_DNA-bd_sf"/>
</dbReference>
<dbReference type="EMBL" id="AVPG01000014">
    <property type="protein sequence ID" value="KGX86340.1"/>
    <property type="molecule type" value="Genomic_DNA"/>
</dbReference>
<evidence type="ECO:0000256" key="1">
    <source>
        <dbReference type="ARBA" id="ARBA00023015"/>
    </source>
</evidence>
<evidence type="ECO:0000313" key="5">
    <source>
        <dbReference type="EMBL" id="KGX86340.1"/>
    </source>
</evidence>
<dbReference type="PANTHER" id="PTHR38445">
    <property type="entry name" value="HTH-TYPE TRANSCRIPTIONAL REPRESSOR YTRA"/>
    <property type="match status" value="1"/>
</dbReference>
<dbReference type="InterPro" id="IPR036388">
    <property type="entry name" value="WH-like_DNA-bd_sf"/>
</dbReference>
<evidence type="ECO:0000313" key="6">
    <source>
        <dbReference type="Proteomes" id="UP000030401"/>
    </source>
</evidence>
<dbReference type="SUPFAM" id="SSF46785">
    <property type="entry name" value="Winged helix' DNA-binding domain"/>
    <property type="match status" value="1"/>
</dbReference>
<dbReference type="STRING" id="1385512.N784_05160"/>
<keyword evidence="6" id="KW-1185">Reference proteome</keyword>
<reference evidence="5 6" key="1">
    <citation type="submission" date="2013-08" db="EMBL/GenBank/DDBJ databases">
        <authorList>
            <person name="Huang J."/>
            <person name="Wang G."/>
        </authorList>
    </citation>
    <scope>NUCLEOTIDE SEQUENCE [LARGE SCALE GENOMIC DNA]</scope>
    <source>
        <strain evidence="5 6">JSM 072002</strain>
    </source>
</reference>
<dbReference type="Pfam" id="PF00392">
    <property type="entry name" value="GntR"/>
    <property type="match status" value="1"/>
</dbReference>
<keyword evidence="1" id="KW-0805">Transcription regulation</keyword>
<name>A0A0A5G5H0_9BACI</name>
<dbReference type="PROSITE" id="PS50949">
    <property type="entry name" value="HTH_GNTR"/>
    <property type="match status" value="1"/>
</dbReference>
<dbReference type="SMART" id="SM00345">
    <property type="entry name" value="HTH_GNTR"/>
    <property type="match status" value="1"/>
</dbReference>
<evidence type="ECO:0000259" key="4">
    <source>
        <dbReference type="PROSITE" id="PS50949"/>
    </source>
</evidence>
<dbReference type="Proteomes" id="UP000030401">
    <property type="component" value="Unassembled WGS sequence"/>
</dbReference>
<dbReference type="GO" id="GO:0003677">
    <property type="term" value="F:DNA binding"/>
    <property type="evidence" value="ECO:0007669"/>
    <property type="project" value="UniProtKB-KW"/>
</dbReference>
<protein>
    <submittedName>
        <fullName evidence="5">GntR family transcriptional regulator</fullName>
    </submittedName>
</protein>
<dbReference type="InterPro" id="IPR000524">
    <property type="entry name" value="Tscrpt_reg_HTH_GntR"/>
</dbReference>
<accession>A0A0A5G5H0</accession>
<dbReference type="eggNOG" id="COG1725">
    <property type="taxonomic scope" value="Bacteria"/>
</dbReference>
<keyword evidence="3" id="KW-0804">Transcription</keyword>
<evidence type="ECO:0000256" key="2">
    <source>
        <dbReference type="ARBA" id="ARBA00023125"/>
    </source>
</evidence>
<proteinExistence type="predicted"/>
<dbReference type="GO" id="GO:0003700">
    <property type="term" value="F:DNA-binding transcription factor activity"/>
    <property type="evidence" value="ECO:0007669"/>
    <property type="project" value="InterPro"/>
</dbReference>
<dbReference type="OrthoDB" id="9801546at2"/>
<dbReference type="CDD" id="cd07377">
    <property type="entry name" value="WHTH_GntR"/>
    <property type="match status" value="1"/>
</dbReference>
<feature type="domain" description="HTH gntR-type" evidence="4">
    <location>
        <begin position="10"/>
        <end position="78"/>
    </location>
</feature>
<dbReference type="PANTHER" id="PTHR38445:SF9">
    <property type="entry name" value="HTH-TYPE TRANSCRIPTIONAL REPRESSOR YTRA"/>
    <property type="match status" value="1"/>
</dbReference>
<comment type="caution">
    <text evidence="5">The sequence shown here is derived from an EMBL/GenBank/DDBJ whole genome shotgun (WGS) entry which is preliminary data.</text>
</comment>
<sequence length="122" mass="14114">MFEIDPRDRNPIYEQVVERLKELIIHDVLKEDEKLPSVRDLAKQVMINPNTIQKAYRELESQGYIYSLKGRGSFVSPTYTTENKEKREKVMEQLKKLLAEALYLGVTEEELKALITEVGGGE</sequence>
<keyword evidence="2" id="KW-0238">DNA-binding</keyword>
<dbReference type="Gene3D" id="1.10.10.10">
    <property type="entry name" value="Winged helix-like DNA-binding domain superfamily/Winged helix DNA-binding domain"/>
    <property type="match status" value="1"/>
</dbReference>
<organism evidence="5 6">
    <name type="scientific">Pontibacillus litoralis JSM 072002</name>
    <dbReference type="NCBI Taxonomy" id="1385512"/>
    <lineage>
        <taxon>Bacteria</taxon>
        <taxon>Bacillati</taxon>
        <taxon>Bacillota</taxon>
        <taxon>Bacilli</taxon>
        <taxon>Bacillales</taxon>
        <taxon>Bacillaceae</taxon>
        <taxon>Pontibacillus</taxon>
    </lineage>
</organism>
<dbReference type="AlphaFoldDB" id="A0A0A5G5H0"/>
<gene>
    <name evidence="5" type="ORF">N784_05160</name>
</gene>